<comment type="subunit">
    <text evidence="8">Homodimers and heterodimers.</text>
</comment>
<feature type="compositionally biased region" description="Polar residues" evidence="9">
    <location>
        <begin position="1"/>
        <end position="12"/>
    </location>
</feature>
<evidence type="ECO:0000256" key="2">
    <source>
        <dbReference type="ARBA" id="ARBA00006728"/>
    </source>
</evidence>
<keyword evidence="7 8" id="KW-0927">Auxin signaling pathway</keyword>
<dbReference type="Pfam" id="PF02309">
    <property type="entry name" value="AUX_IAA"/>
    <property type="match status" value="1"/>
</dbReference>
<evidence type="ECO:0000256" key="3">
    <source>
        <dbReference type="ARBA" id="ARBA00022491"/>
    </source>
</evidence>
<dbReference type="SUPFAM" id="SSF54277">
    <property type="entry name" value="CAD &amp; PB1 domains"/>
    <property type="match status" value="1"/>
</dbReference>
<comment type="similarity">
    <text evidence="2 8">Belongs to the Aux/IAA family.</text>
</comment>
<proteinExistence type="inferred from homology"/>
<dbReference type="InterPro" id="IPR003311">
    <property type="entry name" value="AUX_IAA"/>
</dbReference>
<evidence type="ECO:0000256" key="9">
    <source>
        <dbReference type="SAM" id="MobiDB-lite"/>
    </source>
</evidence>
<feature type="compositionally biased region" description="Polar residues" evidence="9">
    <location>
        <begin position="135"/>
        <end position="146"/>
    </location>
</feature>
<name>A0AAV1DUE2_OLDCO</name>
<keyword evidence="3 8" id="KW-0678">Repressor</keyword>
<gene>
    <name evidence="11" type="ORF">OLC1_LOCUS18168</name>
</gene>
<sequence>MDPSTSVDSVSRSVLEPKERIYLGPSDESSEESSTVTTVPKGKNGGLHLTSTDLRLGLPGSQSPKRDEELELMSSEKFDEKPLFPLVPSKDGICNSSQKTVASGNKRGFSEAIDGLSGTQVSTLTERNWMFAASGSDSEGSKTKASTRVLCNRSSGPQAGDMPSKTSVEGAHAAHGSNQSKINASNNSCAPAAKAQVVGWPPIRSYRKNTLATTSKNNSEIDGKQSSGALFVKVSMDGAPYLRKVDLKTYSTYEELSTSLGKMFCCFTLAMETSATEAQSESKLANLLPGSEYVLSYEDKDGDWMLVGDVPWEMFIESCKRLKIMKGSDAIGLSKYSFSFITRWL</sequence>
<evidence type="ECO:0000256" key="8">
    <source>
        <dbReference type="RuleBase" id="RU004549"/>
    </source>
</evidence>
<evidence type="ECO:0000259" key="10">
    <source>
        <dbReference type="PROSITE" id="PS51745"/>
    </source>
</evidence>
<feature type="region of interest" description="Disordered" evidence="9">
    <location>
        <begin position="134"/>
        <end position="186"/>
    </location>
</feature>
<feature type="domain" description="PB1" evidence="10">
    <location>
        <begin position="229"/>
        <end position="329"/>
    </location>
</feature>
<evidence type="ECO:0000256" key="5">
    <source>
        <dbReference type="ARBA" id="ARBA00023163"/>
    </source>
</evidence>
<dbReference type="Proteomes" id="UP001161247">
    <property type="component" value="Chromosome 6"/>
</dbReference>
<dbReference type="PANTHER" id="PTHR31734:SF138">
    <property type="entry name" value="AUXIN-RESPONSIVE PROTEIN IAA8"/>
    <property type="match status" value="1"/>
</dbReference>
<dbReference type="FunFam" id="3.10.20.90:FF:000078">
    <property type="entry name" value="Auxin-responsive protein"/>
    <property type="match status" value="1"/>
</dbReference>
<dbReference type="PANTHER" id="PTHR31734">
    <property type="entry name" value="AUXIN-RESPONSIVE PROTEIN IAA17"/>
    <property type="match status" value="1"/>
</dbReference>
<dbReference type="AlphaFoldDB" id="A0AAV1DUE2"/>
<evidence type="ECO:0000256" key="7">
    <source>
        <dbReference type="ARBA" id="ARBA00023294"/>
    </source>
</evidence>
<dbReference type="GO" id="GO:0005634">
    <property type="term" value="C:nucleus"/>
    <property type="evidence" value="ECO:0007669"/>
    <property type="project" value="UniProtKB-SubCell"/>
</dbReference>
<keyword evidence="5 8" id="KW-0804">Transcription</keyword>
<reference evidence="11" key="1">
    <citation type="submission" date="2023-03" db="EMBL/GenBank/DDBJ databases">
        <authorList>
            <person name="Julca I."/>
        </authorList>
    </citation>
    <scope>NUCLEOTIDE SEQUENCE</scope>
</reference>
<feature type="compositionally biased region" description="Polar residues" evidence="9">
    <location>
        <begin position="176"/>
        <end position="186"/>
    </location>
</feature>
<dbReference type="GO" id="GO:0006355">
    <property type="term" value="P:regulation of DNA-templated transcription"/>
    <property type="evidence" value="ECO:0007669"/>
    <property type="project" value="InterPro"/>
</dbReference>
<dbReference type="PROSITE" id="PS51745">
    <property type="entry name" value="PB1"/>
    <property type="match status" value="1"/>
</dbReference>
<evidence type="ECO:0000313" key="11">
    <source>
        <dbReference type="EMBL" id="CAI9110545.1"/>
    </source>
</evidence>
<comment type="function">
    <text evidence="8">Aux/IAA proteins are short-lived transcriptional factors that function as repressors of early auxin response genes at low auxin concentrations.</text>
</comment>
<dbReference type="InterPro" id="IPR053793">
    <property type="entry name" value="PB1-like"/>
</dbReference>
<evidence type="ECO:0000313" key="12">
    <source>
        <dbReference type="Proteomes" id="UP001161247"/>
    </source>
</evidence>
<keyword evidence="4 8" id="KW-0805">Transcription regulation</keyword>
<comment type="subcellular location">
    <subcellularLocation>
        <location evidence="1 8">Nucleus</location>
    </subcellularLocation>
</comment>
<dbReference type="GO" id="GO:0009734">
    <property type="term" value="P:auxin-activated signaling pathway"/>
    <property type="evidence" value="ECO:0007669"/>
    <property type="project" value="UniProtKB-UniRule"/>
</dbReference>
<organism evidence="11 12">
    <name type="scientific">Oldenlandia corymbosa var. corymbosa</name>
    <dbReference type="NCBI Taxonomy" id="529605"/>
    <lineage>
        <taxon>Eukaryota</taxon>
        <taxon>Viridiplantae</taxon>
        <taxon>Streptophyta</taxon>
        <taxon>Embryophyta</taxon>
        <taxon>Tracheophyta</taxon>
        <taxon>Spermatophyta</taxon>
        <taxon>Magnoliopsida</taxon>
        <taxon>eudicotyledons</taxon>
        <taxon>Gunneridae</taxon>
        <taxon>Pentapetalae</taxon>
        <taxon>asterids</taxon>
        <taxon>lamiids</taxon>
        <taxon>Gentianales</taxon>
        <taxon>Rubiaceae</taxon>
        <taxon>Rubioideae</taxon>
        <taxon>Spermacoceae</taxon>
        <taxon>Hedyotis-Oldenlandia complex</taxon>
        <taxon>Oldenlandia</taxon>
    </lineage>
</organism>
<dbReference type="EMBL" id="OX459123">
    <property type="protein sequence ID" value="CAI9110545.1"/>
    <property type="molecule type" value="Genomic_DNA"/>
</dbReference>
<feature type="region of interest" description="Disordered" evidence="9">
    <location>
        <begin position="1"/>
        <end position="67"/>
    </location>
</feature>
<accession>A0AAV1DUE2</accession>
<evidence type="ECO:0000256" key="1">
    <source>
        <dbReference type="ARBA" id="ARBA00004123"/>
    </source>
</evidence>
<dbReference type="Gene3D" id="3.10.20.90">
    <property type="entry name" value="Phosphatidylinositol 3-kinase Catalytic Subunit, Chain A, domain 1"/>
    <property type="match status" value="1"/>
</dbReference>
<protein>
    <recommendedName>
        <fullName evidence="8">Auxin-responsive protein</fullName>
    </recommendedName>
</protein>
<evidence type="ECO:0000256" key="4">
    <source>
        <dbReference type="ARBA" id="ARBA00023015"/>
    </source>
</evidence>
<dbReference type="InterPro" id="IPR033389">
    <property type="entry name" value="AUX/IAA_dom"/>
</dbReference>
<keyword evidence="6 8" id="KW-0539">Nucleus</keyword>
<evidence type="ECO:0000256" key="6">
    <source>
        <dbReference type="ARBA" id="ARBA00023242"/>
    </source>
</evidence>
<keyword evidence="12" id="KW-1185">Reference proteome</keyword>